<evidence type="ECO:0000313" key="3">
    <source>
        <dbReference type="EnsemblFungi" id="CEF88298"/>
    </source>
</evidence>
<organism evidence="2 4">
    <name type="scientific">Gibberella zeae (strain ATCC MYA-4620 / CBS 123657 / FGSC 9075 / NRRL 31084 / PH-1)</name>
    <name type="common">Wheat head blight fungus</name>
    <name type="synonym">Fusarium graminearum</name>
    <dbReference type="NCBI Taxonomy" id="229533"/>
    <lineage>
        <taxon>Eukaryota</taxon>
        <taxon>Fungi</taxon>
        <taxon>Dikarya</taxon>
        <taxon>Ascomycota</taxon>
        <taxon>Pezizomycotina</taxon>
        <taxon>Sordariomycetes</taxon>
        <taxon>Hypocreomycetidae</taxon>
        <taxon>Hypocreales</taxon>
        <taxon>Nectriaceae</taxon>
        <taxon>Fusarium</taxon>
    </lineage>
</organism>
<evidence type="ECO:0000313" key="4">
    <source>
        <dbReference type="Proteomes" id="UP000070720"/>
    </source>
</evidence>
<reference evidence="3" key="4">
    <citation type="submission" date="2017-01" db="UniProtKB">
        <authorList>
            <consortium name="EnsemblFungi"/>
        </authorList>
    </citation>
    <scope>IDENTIFICATION</scope>
    <source>
        <strain evidence="3">PH-1 / ATCC MYA-4620 / FGSC 9075 / NRRL 31084</strain>
    </source>
</reference>
<dbReference type="EMBL" id="HG970334">
    <property type="protein sequence ID" value="CEF88298.1"/>
    <property type="molecule type" value="Genomic_DNA"/>
</dbReference>
<dbReference type="KEGG" id="fgr:FGSG_05362"/>
<keyword evidence="4" id="KW-1185">Reference proteome</keyword>
<dbReference type="OrthoDB" id="4802432at2759"/>
<dbReference type="InterPro" id="IPR046676">
    <property type="entry name" value="DUF6546"/>
</dbReference>
<dbReference type="AlphaFoldDB" id="I1RN06"/>
<evidence type="ECO:0000313" key="2">
    <source>
        <dbReference type="EMBL" id="CEF88298.1"/>
    </source>
</evidence>
<gene>
    <name evidence="3" type="primary">FG05362.1</name>
    <name evidence="2" type="ORF">FGRAMPH1_01T17729</name>
</gene>
<dbReference type="Pfam" id="PF20183">
    <property type="entry name" value="DUF6546"/>
    <property type="match status" value="1"/>
</dbReference>
<accession>A0A098E4Y4</accession>
<dbReference type="eggNOG" id="ENOG502SM97">
    <property type="taxonomic scope" value="Eukaryota"/>
</dbReference>
<sequence length="296" mass="33583">MVLGENVIRLNYITNVLLTIKVATYDLSVADKPESETIVAQPDETTPWHAARVEVSTGGGRPVLLEYITQSPKDPHCEGLDSTLGFPKEYCSENYRHTVSQMLQSFGIIPFYFATRLTPAIPASLQYFVFRLHRDYGGYSGPCDIVDLPLTMLLAYTCHAFTQFCLPHDSNSWLLGVFAELICTRREDSKLQNLAFMTRYLGHGSKQKTVTGFLSLVTEAVWHLPALRTLELWNASDGFGCLFRCTLDHHRIIVKWRCIDERFTLEDEVIEKWTELAKASGRSSSYISYRSYNSDG</sequence>
<dbReference type="RefSeq" id="XP_011323887.1">
    <property type="nucleotide sequence ID" value="XM_011325585.1"/>
</dbReference>
<feature type="domain" description="DUF6546" evidence="1">
    <location>
        <begin position="189"/>
        <end position="280"/>
    </location>
</feature>
<reference evidence="3 4" key="1">
    <citation type="journal article" date="2007" name="Science">
        <title>The Fusarium graminearum genome reveals a link between localized polymorphism and pathogen specialization.</title>
        <authorList>
            <person name="Cuomo C.A."/>
            <person name="Gueldener U."/>
            <person name="Xu J.-R."/>
            <person name="Trail F."/>
            <person name="Turgeon B.G."/>
            <person name="Di Pietro A."/>
            <person name="Walton J.D."/>
            <person name="Ma L.-J."/>
            <person name="Baker S.E."/>
            <person name="Rep M."/>
            <person name="Adam G."/>
            <person name="Antoniw J."/>
            <person name="Baldwin T."/>
            <person name="Calvo S.E."/>
            <person name="Chang Y.-L."/>
            <person name="DeCaprio D."/>
            <person name="Gale L.R."/>
            <person name="Gnerre S."/>
            <person name="Goswami R.S."/>
            <person name="Hammond-Kosack K."/>
            <person name="Harris L.J."/>
            <person name="Hilburn K."/>
            <person name="Kennell J.C."/>
            <person name="Kroken S."/>
            <person name="Magnuson J.K."/>
            <person name="Mannhaupt G."/>
            <person name="Mauceli E.W."/>
            <person name="Mewes H.-W."/>
            <person name="Mitterbauer R."/>
            <person name="Muehlbauer G."/>
            <person name="Muensterkoetter M."/>
            <person name="Nelson D."/>
            <person name="O'Donnell K."/>
            <person name="Ouellet T."/>
            <person name="Qi W."/>
            <person name="Quesneville H."/>
            <person name="Roncero M.I.G."/>
            <person name="Seong K.-Y."/>
            <person name="Tetko I.V."/>
            <person name="Urban M."/>
            <person name="Waalwijk C."/>
            <person name="Ward T.J."/>
            <person name="Yao J."/>
            <person name="Birren B.W."/>
            <person name="Kistler H.C."/>
        </authorList>
    </citation>
    <scope>NUCLEOTIDE SEQUENCE [LARGE SCALE GENOMIC DNA]</scope>
    <source>
        <strain evidence="4">ATCC MYA-4620 / CBS 123657 / FGSC 9075 / NRRL 31084 / PH-1</strain>
        <strain evidence="3">PH-1 / ATCC MYA-4620 / FGSC 9075 / NRRL 31084</strain>
    </source>
</reference>
<reference evidence="3 4" key="2">
    <citation type="journal article" date="2010" name="Nature">
        <title>Comparative genomics reveals mobile pathogenicity chromosomes in Fusarium.</title>
        <authorList>
            <person name="Ma L.J."/>
            <person name="van der Does H.C."/>
            <person name="Borkovich K.A."/>
            <person name="Coleman J.J."/>
            <person name="Daboussi M.J."/>
            <person name="Di Pietro A."/>
            <person name="Dufresne M."/>
            <person name="Freitag M."/>
            <person name="Grabherr M."/>
            <person name="Henrissat B."/>
            <person name="Houterman P.M."/>
            <person name="Kang S."/>
            <person name="Shim W.B."/>
            <person name="Woloshuk C."/>
            <person name="Xie X."/>
            <person name="Xu J.R."/>
            <person name="Antoniw J."/>
            <person name="Baker S.E."/>
            <person name="Bluhm B.H."/>
            <person name="Breakspear A."/>
            <person name="Brown D.W."/>
            <person name="Butchko R.A."/>
            <person name="Chapman S."/>
            <person name="Coulson R."/>
            <person name="Coutinho P.M."/>
            <person name="Danchin E.G."/>
            <person name="Diener A."/>
            <person name="Gale L.R."/>
            <person name="Gardiner D.M."/>
            <person name="Goff S."/>
            <person name="Hammond-Kosack K.E."/>
            <person name="Hilburn K."/>
            <person name="Hua-Van A."/>
            <person name="Jonkers W."/>
            <person name="Kazan K."/>
            <person name="Kodira C.D."/>
            <person name="Koehrsen M."/>
            <person name="Kumar L."/>
            <person name="Lee Y.H."/>
            <person name="Li L."/>
            <person name="Manners J.M."/>
            <person name="Miranda-Saavedra D."/>
            <person name="Mukherjee M."/>
            <person name="Park G."/>
            <person name="Park J."/>
            <person name="Park S.Y."/>
            <person name="Proctor R.H."/>
            <person name="Regev A."/>
            <person name="Ruiz-Roldan M.C."/>
            <person name="Sain D."/>
            <person name="Sakthikumar S."/>
            <person name="Sykes S."/>
            <person name="Schwartz D.C."/>
            <person name="Turgeon B.G."/>
            <person name="Wapinski I."/>
            <person name="Yoder O."/>
            <person name="Young S."/>
            <person name="Zeng Q."/>
            <person name="Zhou S."/>
            <person name="Galagan J."/>
            <person name="Cuomo C.A."/>
            <person name="Kistler H.C."/>
            <person name="Rep M."/>
        </authorList>
    </citation>
    <scope>GENOME REANNOTATION</scope>
    <source>
        <strain evidence="4">ATCC MYA-4620 / CBS 123657 / FGSC 9075 / NRRL 31084 / PH-1</strain>
        <strain evidence="3">PH-1 / ATCC MYA-4620 / FGSC 9075 / NRRL 31084</strain>
    </source>
</reference>
<proteinExistence type="predicted"/>
<dbReference type="Proteomes" id="UP000070720">
    <property type="component" value="Chromosome 3"/>
</dbReference>
<dbReference type="VEuPathDB" id="FungiDB:FGRAMPH1_01G17729"/>
<reference evidence="2 4" key="3">
    <citation type="journal article" date="2015" name="BMC Genomics">
        <title>The completed genome sequence of the pathogenic ascomycete fungus Fusarium graminearum.</title>
        <authorList>
            <person name="King R."/>
            <person name="Urban M."/>
            <person name="Hammond-Kosack M.C."/>
            <person name="Hassani-Pak K."/>
            <person name="Hammond-Kosack K.E."/>
        </authorList>
    </citation>
    <scope>NUCLEOTIDE SEQUENCE [LARGE SCALE GENOMIC DNA]</scope>
    <source>
        <strain evidence="4">ATCC MYA-4620 / CBS 123657 / FGSC 9075 / NRRL 31084 / PH-1</strain>
        <strain evidence="2">PH-1</strain>
    </source>
</reference>
<evidence type="ECO:0000259" key="1">
    <source>
        <dbReference type="Pfam" id="PF20183"/>
    </source>
</evidence>
<accession>I1RN06</accession>
<protein>
    <submittedName>
        <fullName evidence="2">Chromosome 3, complete genome</fullName>
    </submittedName>
</protein>
<dbReference type="EnsemblFungi" id="CEF88298">
    <property type="protein sequence ID" value="CEF88298"/>
    <property type="gene ID" value="FGRRES_05362"/>
</dbReference>
<dbReference type="InParanoid" id="I1RN06"/>
<dbReference type="HOGENOM" id="CLU_940250_0_0_1"/>
<name>I1RN06_GIBZE</name>